<keyword evidence="2" id="KW-1185">Reference proteome</keyword>
<dbReference type="Proteomes" id="UP000510844">
    <property type="component" value="Chromosome"/>
</dbReference>
<reference evidence="2" key="1">
    <citation type="submission" date="2020-07" db="EMBL/GenBank/DDBJ databases">
        <title>A new Micromonospora strain with potent antibiotic activity isolated from the microbiome of a mid-Atlantic deep-sea sponge.</title>
        <authorList>
            <person name="Back C.R."/>
            <person name="Stennett H.L."/>
            <person name="Williams S.E."/>
            <person name="Wang L."/>
            <person name="Ojeda Gomez J."/>
            <person name="Abdulle O.M."/>
            <person name="Duffy T."/>
            <person name="Hendry K.R."/>
            <person name="Powell D."/>
            <person name="Stach J.E."/>
            <person name="Essex-Lopresti A.E."/>
            <person name="Willis C.L."/>
            <person name="Curnow P."/>
            <person name="Race P.R."/>
        </authorList>
    </citation>
    <scope>NUCLEOTIDE SEQUENCE [LARGE SCALE GENOMIC DNA]</scope>
    <source>
        <strain evidence="2">28ISP2-46</strain>
    </source>
</reference>
<dbReference type="RefSeq" id="WP_181570747.1">
    <property type="nucleotide sequence ID" value="NZ_CP059322.2"/>
</dbReference>
<dbReference type="EMBL" id="CP059322">
    <property type="protein sequence ID" value="QLQ38315.1"/>
    <property type="molecule type" value="Genomic_DNA"/>
</dbReference>
<name>A0A7L6B8V7_9ACTN</name>
<accession>A0A7L6B8V7</accession>
<evidence type="ECO:0000313" key="1">
    <source>
        <dbReference type="EMBL" id="QLQ38315.1"/>
    </source>
</evidence>
<dbReference type="AlphaFoldDB" id="A0A7L6B8V7"/>
<gene>
    <name evidence="1" type="ORF">H1D33_05430</name>
</gene>
<sequence>MTVLLLLLFLFLLVGASALGLTADTRDSADWKPTDDGRRWRSRTC</sequence>
<organism evidence="1 2">
    <name type="scientific">Micromonospora robiginosa</name>
    <dbReference type="NCBI Taxonomy" id="2749844"/>
    <lineage>
        <taxon>Bacteria</taxon>
        <taxon>Bacillati</taxon>
        <taxon>Actinomycetota</taxon>
        <taxon>Actinomycetes</taxon>
        <taxon>Micromonosporales</taxon>
        <taxon>Micromonosporaceae</taxon>
        <taxon>Micromonospora</taxon>
    </lineage>
</organism>
<proteinExistence type="predicted"/>
<dbReference type="KEGG" id="mfeu:H1D33_05430"/>
<protein>
    <submittedName>
        <fullName evidence="1">Uncharacterized protein</fullName>
    </submittedName>
</protein>
<reference evidence="1 2" key="2">
    <citation type="journal article" date="2021" name="Mar. Drugs">
        <title>A New Micromonospora Strain with Antibiotic Activity Isolated from the Microbiome of a Mid-Atlantic Deep-Sea Sponge.</title>
        <authorList>
            <person name="Back C.R."/>
            <person name="Stennett H.L."/>
            <person name="Williams S.E."/>
            <person name="Wang L."/>
            <person name="Ojeda Gomez J."/>
            <person name="Abdulle O.M."/>
            <person name="Duffy T."/>
            <person name="Neal C."/>
            <person name="Mantell J."/>
            <person name="Jepson M.A."/>
            <person name="Hendry K.R."/>
            <person name="Powell D."/>
            <person name="Stach J.E.M."/>
            <person name="Essex-Lopresti A.E."/>
            <person name="Willis C.L."/>
            <person name="Curnow P."/>
            <person name="Race P.R."/>
        </authorList>
    </citation>
    <scope>NUCLEOTIDE SEQUENCE [LARGE SCALE GENOMIC DNA]</scope>
    <source>
        <strain evidence="1 2">28ISP2-46</strain>
    </source>
</reference>
<evidence type="ECO:0000313" key="2">
    <source>
        <dbReference type="Proteomes" id="UP000510844"/>
    </source>
</evidence>